<name>A0A1Q9EEB9_SYMMI</name>
<comment type="caution">
    <text evidence="2">The sequence shown here is derived from an EMBL/GenBank/DDBJ whole genome shotgun (WGS) entry which is preliminary data.</text>
</comment>
<evidence type="ECO:0000313" key="3">
    <source>
        <dbReference type="Proteomes" id="UP000186817"/>
    </source>
</evidence>
<feature type="region of interest" description="Disordered" evidence="1">
    <location>
        <begin position="133"/>
        <end position="162"/>
    </location>
</feature>
<dbReference type="AlphaFoldDB" id="A0A1Q9EEB9"/>
<reference evidence="2 3" key="1">
    <citation type="submission" date="2016-02" db="EMBL/GenBank/DDBJ databases">
        <title>Genome analysis of coral dinoflagellate symbionts highlights evolutionary adaptations to a symbiotic lifestyle.</title>
        <authorList>
            <person name="Aranda M."/>
            <person name="Li Y."/>
            <person name="Liew Y.J."/>
            <person name="Baumgarten S."/>
            <person name="Simakov O."/>
            <person name="Wilson M."/>
            <person name="Piel J."/>
            <person name="Ashoor H."/>
            <person name="Bougouffa S."/>
            <person name="Bajic V.B."/>
            <person name="Ryu T."/>
            <person name="Ravasi T."/>
            <person name="Bayer T."/>
            <person name="Micklem G."/>
            <person name="Kim H."/>
            <person name="Bhak J."/>
            <person name="Lajeunesse T.C."/>
            <person name="Voolstra C.R."/>
        </authorList>
    </citation>
    <scope>NUCLEOTIDE SEQUENCE [LARGE SCALE GENOMIC DNA]</scope>
    <source>
        <strain evidence="2 3">CCMP2467</strain>
    </source>
</reference>
<protein>
    <submittedName>
        <fullName evidence="2">Uncharacterized protein</fullName>
    </submittedName>
</protein>
<accession>A0A1Q9EEB9</accession>
<proteinExistence type="predicted"/>
<keyword evidence="3" id="KW-1185">Reference proteome</keyword>
<evidence type="ECO:0000313" key="2">
    <source>
        <dbReference type="EMBL" id="OLQ05748.1"/>
    </source>
</evidence>
<evidence type="ECO:0000256" key="1">
    <source>
        <dbReference type="SAM" id="MobiDB-lite"/>
    </source>
</evidence>
<gene>
    <name evidence="2" type="ORF">AK812_SmicGene11024</name>
</gene>
<dbReference type="EMBL" id="LSRX01000176">
    <property type="protein sequence ID" value="OLQ05748.1"/>
    <property type="molecule type" value="Genomic_DNA"/>
</dbReference>
<dbReference type="Proteomes" id="UP000186817">
    <property type="component" value="Unassembled WGS sequence"/>
</dbReference>
<organism evidence="2 3">
    <name type="scientific">Symbiodinium microadriaticum</name>
    <name type="common">Dinoflagellate</name>
    <name type="synonym">Zooxanthella microadriatica</name>
    <dbReference type="NCBI Taxonomy" id="2951"/>
    <lineage>
        <taxon>Eukaryota</taxon>
        <taxon>Sar</taxon>
        <taxon>Alveolata</taxon>
        <taxon>Dinophyceae</taxon>
        <taxon>Suessiales</taxon>
        <taxon>Symbiodiniaceae</taxon>
        <taxon>Symbiodinium</taxon>
    </lineage>
</organism>
<sequence>MYIKFLLPNDTPSLDGITTCPLQCQYEQNDFTNNVDCVTQNVLEAHFRFGPPSAGRGVAKDPLVDVCLILMDWKIVDFWQEVLVFNCFTSRVEFRSWVHREDLWGANAASAATLLSRFQDEELISDIEMSREPRDVDDRGGAEAERRAAWRSVTGEPESKGTTWPDMTRTLCAALCTHVDDFFWATTETLKDANGVVALALNDAERSKTRLSIEFAGLRQTLWEDDVQYVTCKRLVISDLEHRARAWHAGLRTGLVPSSFARRFAPAEQLRLGMAMADGDGDGSFGIAALQEAISMGEKLSSEALEAARKLRRAYRLKQTAELPTELQENVSVDVCERHLSAFAANPDLKLSLQALLHSVDGFGRSAMSPGNLTVGPFFGASEQQVEGADAEAGGGSTLAIKEHIYQGSKKETELSIEKGSVALMFALSKLPA</sequence>
<dbReference type="OrthoDB" id="10320429at2759"/>
<feature type="compositionally biased region" description="Basic and acidic residues" evidence="1">
    <location>
        <begin position="133"/>
        <end position="148"/>
    </location>
</feature>